<dbReference type="PANTHER" id="PTHR47114">
    <property type="match status" value="1"/>
</dbReference>
<dbReference type="InterPro" id="IPR032675">
    <property type="entry name" value="LRR_dom_sf"/>
</dbReference>
<evidence type="ECO:0000313" key="9">
    <source>
        <dbReference type="EMBL" id="KAK8878391.1"/>
    </source>
</evidence>
<keyword evidence="5 6" id="KW-0904">Protein phosphatase</keyword>
<comment type="similarity">
    <text evidence="6">Belongs to the PP2C family.</text>
</comment>
<dbReference type="InterPro" id="IPR001932">
    <property type="entry name" value="PPM-type_phosphatase-like_dom"/>
</dbReference>
<gene>
    <name evidence="9" type="ORF">M9Y10_005159</name>
</gene>
<dbReference type="Proteomes" id="UP001470230">
    <property type="component" value="Unassembled WGS sequence"/>
</dbReference>
<dbReference type="InterPro" id="IPR051071">
    <property type="entry name" value="LRR-bact_E3_ubiq_ligases"/>
</dbReference>
<dbReference type="EMBL" id="JAPFFF010000011">
    <property type="protein sequence ID" value="KAK8878391.1"/>
    <property type="molecule type" value="Genomic_DNA"/>
</dbReference>
<comment type="caution">
    <text evidence="9">The sequence shown here is derived from an EMBL/GenBank/DDBJ whole genome shotgun (WGS) entry which is preliminary data.</text>
</comment>
<keyword evidence="10" id="KW-1185">Reference proteome</keyword>
<evidence type="ECO:0000256" key="7">
    <source>
        <dbReference type="SAM" id="MobiDB-lite"/>
    </source>
</evidence>
<dbReference type="SMART" id="SM00369">
    <property type="entry name" value="LRR_TYP"/>
    <property type="match status" value="7"/>
</dbReference>
<feature type="region of interest" description="Disordered" evidence="7">
    <location>
        <begin position="575"/>
        <end position="594"/>
    </location>
</feature>
<keyword evidence="4 6" id="KW-0378">Hydrolase</keyword>
<accession>A0ABR2JKW4</accession>
<dbReference type="PROSITE" id="PS01032">
    <property type="entry name" value="PPM_1"/>
    <property type="match status" value="1"/>
</dbReference>
<dbReference type="SUPFAM" id="SSF52058">
    <property type="entry name" value="L domain-like"/>
    <property type="match status" value="2"/>
</dbReference>
<feature type="compositionally biased region" description="Polar residues" evidence="7">
    <location>
        <begin position="584"/>
        <end position="594"/>
    </location>
</feature>
<evidence type="ECO:0000313" key="10">
    <source>
        <dbReference type="Proteomes" id="UP001470230"/>
    </source>
</evidence>
<dbReference type="PANTHER" id="PTHR47114:SF2">
    <property type="entry name" value="OLIGODENDROCYTE-MYELIN GLYCOPROTEIN"/>
    <property type="match status" value="1"/>
</dbReference>
<keyword evidence="2" id="KW-0479">Metal-binding</keyword>
<dbReference type="PROSITE" id="PS51746">
    <property type="entry name" value="PPM_2"/>
    <property type="match status" value="1"/>
</dbReference>
<evidence type="ECO:0000256" key="4">
    <source>
        <dbReference type="ARBA" id="ARBA00022801"/>
    </source>
</evidence>
<evidence type="ECO:0000256" key="2">
    <source>
        <dbReference type="ARBA" id="ARBA00022723"/>
    </source>
</evidence>
<evidence type="ECO:0000256" key="1">
    <source>
        <dbReference type="ARBA" id="ARBA00022614"/>
    </source>
</evidence>
<dbReference type="SMART" id="SM00364">
    <property type="entry name" value="LRR_BAC"/>
    <property type="match status" value="10"/>
</dbReference>
<organism evidence="9 10">
    <name type="scientific">Tritrichomonas musculus</name>
    <dbReference type="NCBI Taxonomy" id="1915356"/>
    <lineage>
        <taxon>Eukaryota</taxon>
        <taxon>Metamonada</taxon>
        <taxon>Parabasalia</taxon>
        <taxon>Tritrichomonadida</taxon>
        <taxon>Tritrichomonadidae</taxon>
        <taxon>Tritrichomonas</taxon>
    </lineage>
</organism>
<dbReference type="CDD" id="cd00143">
    <property type="entry name" value="PP2Cc"/>
    <property type="match status" value="1"/>
</dbReference>
<dbReference type="Pfam" id="PF00481">
    <property type="entry name" value="PP2C"/>
    <property type="match status" value="1"/>
</dbReference>
<dbReference type="SMART" id="SM00365">
    <property type="entry name" value="LRR_SD22"/>
    <property type="match status" value="6"/>
</dbReference>
<keyword evidence="3" id="KW-0677">Repeat</keyword>
<sequence>MGGNPSIPPITPDTTNFDIHGISIGQIPDKIPPNKFTVVNLEHTGLEEPNFPKGMPHLNTLILSYNKIKAITPQMIKKLKGYSKLQNLDLSNNLIENLPKEFSSLNQITSLNLFANKLTEFHYTNKKLKALNLGHNGLNNLPDIDTKELQKFTFDWNHLVTLDFQIHSLTSLSLVCVSLEKIAPSFSFPNLDFLDLRMNRLMKVPNFQETTPKLRYLDISDNFITEFPKVPLTIEKLYLLSNSIRTIPDEVSQLQKLQVINFSNNLIKSVPQIPSVITKLFGSSNKIVEFASINTPNLTDCALDDNMLKFMPPVLNNKITFYNMNHNHITNIRLDYISPNVVLIELVDNQITNIPPEIFNLPCLEHLALMHNKIAEVPQQVYNAKKLKKLNLSFNLIKSIPPLPPTLTELHVAGNQIEDITTTISSSNVTLLDVGLNKLVSIPLLPHVKSLYASQNMISQFPLLSPDIYAVDLSYNSLTEVPVLMYEHLYDFDISHNNITKVPDFVQCPEISIIKLADNPHMTGDFNFFNLTQSSNPSFNNAPPPTRPVRPIPGLPQPQSPVNNISDSQLNPVIRPNINLKPRPNSTTVKSTSNKPLQQVDICDTQVKMSNSNNIREILFTDASLRLLHGKRLIFGNSCAVAEMRGVRPTQEDSVFVCAHTTHRHSVYAVFDGHGGATTSLYCTLVMKKIFNDPEFQFSDHYLRDQIRKLQGMLEERHYSDGSTMALAVVSDSENKVLIAHVGDARVLVTNDTGRLRFATPDHKPSSRSEFERIHSSGGRVTRGRVNSILAVARSLGDLHISEYLSAEPDITTYSLKNDDKWLFIGCDGVFDVLSNDYIAKVGGEIDDPCLLAYTIRNTAFGSFSQDNITSMAINLHKRKTDPVVISVGP</sequence>
<feature type="domain" description="PPM-type phosphatase" evidence="8">
    <location>
        <begin position="638"/>
        <end position="876"/>
    </location>
</feature>
<dbReference type="InterPro" id="IPR000222">
    <property type="entry name" value="PP2C_BS"/>
</dbReference>
<dbReference type="InterPro" id="IPR003591">
    <property type="entry name" value="Leu-rich_rpt_typical-subtyp"/>
</dbReference>
<dbReference type="Gene3D" id="3.60.40.10">
    <property type="entry name" value="PPM-type phosphatase domain"/>
    <property type="match status" value="1"/>
</dbReference>
<evidence type="ECO:0000256" key="6">
    <source>
        <dbReference type="RuleBase" id="RU003465"/>
    </source>
</evidence>
<dbReference type="SMART" id="SM00332">
    <property type="entry name" value="PP2Cc"/>
    <property type="match status" value="1"/>
</dbReference>
<dbReference type="PROSITE" id="PS51450">
    <property type="entry name" value="LRR"/>
    <property type="match status" value="6"/>
</dbReference>
<protein>
    <recommendedName>
        <fullName evidence="8">PPM-type phosphatase domain-containing protein</fullName>
    </recommendedName>
</protein>
<keyword evidence="1" id="KW-0433">Leucine-rich repeat</keyword>
<evidence type="ECO:0000259" key="8">
    <source>
        <dbReference type="PROSITE" id="PS51746"/>
    </source>
</evidence>
<dbReference type="Pfam" id="PF13855">
    <property type="entry name" value="LRR_8"/>
    <property type="match status" value="2"/>
</dbReference>
<evidence type="ECO:0000256" key="5">
    <source>
        <dbReference type="ARBA" id="ARBA00022912"/>
    </source>
</evidence>
<evidence type="ECO:0000256" key="3">
    <source>
        <dbReference type="ARBA" id="ARBA00022737"/>
    </source>
</evidence>
<reference evidence="9 10" key="1">
    <citation type="submission" date="2024-04" db="EMBL/GenBank/DDBJ databases">
        <title>Tritrichomonas musculus Genome.</title>
        <authorList>
            <person name="Alves-Ferreira E."/>
            <person name="Grigg M."/>
            <person name="Lorenzi H."/>
            <person name="Galac M."/>
        </authorList>
    </citation>
    <scope>NUCLEOTIDE SEQUENCE [LARGE SCALE GENOMIC DNA]</scope>
    <source>
        <strain evidence="9 10">EAF2021</strain>
    </source>
</reference>
<dbReference type="Gene3D" id="3.80.10.10">
    <property type="entry name" value="Ribonuclease Inhibitor"/>
    <property type="match status" value="3"/>
</dbReference>
<dbReference type="InterPro" id="IPR036457">
    <property type="entry name" value="PPM-type-like_dom_sf"/>
</dbReference>
<proteinExistence type="inferred from homology"/>
<dbReference type="SUPFAM" id="SSF81606">
    <property type="entry name" value="PP2C-like"/>
    <property type="match status" value="1"/>
</dbReference>
<name>A0ABR2JKW4_9EUKA</name>
<dbReference type="InterPro" id="IPR001611">
    <property type="entry name" value="Leu-rich_rpt"/>
</dbReference>